<dbReference type="InterPro" id="IPR050478">
    <property type="entry name" value="Ethylene_sulfur-biosynth"/>
</dbReference>
<dbReference type="GO" id="GO:0047688">
    <property type="term" value="F:aspartate 4-decarboxylase activity"/>
    <property type="evidence" value="ECO:0007669"/>
    <property type="project" value="UniProtKB-EC"/>
</dbReference>
<proteinExistence type="inferred from homology"/>
<keyword evidence="2 4" id="KW-0808">Transferase</keyword>
<name>A0ABV0BLD1_9HYPH</name>
<comment type="cofactor">
    <cofactor evidence="2">
        <name>pyridoxal 5'-phosphate</name>
        <dbReference type="ChEBI" id="CHEBI:597326"/>
    </cofactor>
</comment>
<keyword evidence="5" id="KW-1185">Reference proteome</keyword>
<evidence type="ECO:0000259" key="3">
    <source>
        <dbReference type="Pfam" id="PF00155"/>
    </source>
</evidence>
<dbReference type="Gene3D" id="1.10.20.110">
    <property type="match status" value="1"/>
</dbReference>
<dbReference type="SUPFAM" id="SSF53383">
    <property type="entry name" value="PLP-dependent transferases"/>
    <property type="match status" value="1"/>
</dbReference>
<dbReference type="GO" id="GO:0004069">
    <property type="term" value="F:L-aspartate:2-oxoglutarate aminotransferase activity"/>
    <property type="evidence" value="ECO:0007669"/>
    <property type="project" value="UniProtKB-EC"/>
</dbReference>
<dbReference type="InterPro" id="IPR022518">
    <property type="entry name" value="Aspartate_4-decarboxylase"/>
</dbReference>
<accession>A0ABV0BLD1</accession>
<dbReference type="InterPro" id="IPR015422">
    <property type="entry name" value="PyrdxlP-dep_Trfase_small"/>
</dbReference>
<comment type="similarity">
    <text evidence="2">Belongs to the class-I pyridoxal-phosphate-dependent aminotransferase family.</text>
</comment>
<organism evidence="4 5">
    <name type="scientific">Hohaiivirga grylli</name>
    <dbReference type="NCBI Taxonomy" id="3133970"/>
    <lineage>
        <taxon>Bacteria</taxon>
        <taxon>Pseudomonadati</taxon>
        <taxon>Pseudomonadota</taxon>
        <taxon>Alphaproteobacteria</taxon>
        <taxon>Hyphomicrobiales</taxon>
        <taxon>Methylobacteriaceae</taxon>
        <taxon>Hohaiivirga</taxon>
    </lineage>
</organism>
<dbReference type="NCBIfam" id="TIGR03801">
    <property type="entry name" value="asp_4_decarbox"/>
    <property type="match status" value="1"/>
</dbReference>
<gene>
    <name evidence="4" type="ORF">WJT86_08555</name>
</gene>
<evidence type="ECO:0000313" key="4">
    <source>
        <dbReference type="EMBL" id="MEN3931106.1"/>
    </source>
</evidence>
<feature type="domain" description="Aminotransferase class I/classII large" evidence="3">
    <location>
        <begin position="200"/>
        <end position="355"/>
    </location>
</feature>
<dbReference type="EC" id="2.6.1.-" evidence="2"/>
<dbReference type="PANTHER" id="PTHR43795">
    <property type="entry name" value="BIFUNCTIONAL ASPARTATE AMINOTRANSFERASE AND GLUTAMATE/ASPARTATE-PREPHENATE AMINOTRANSFERASE-RELATED"/>
    <property type="match status" value="1"/>
</dbReference>
<comment type="caution">
    <text evidence="4">The sequence shown here is derived from an EMBL/GenBank/DDBJ whole genome shotgun (WGS) entry which is preliminary data.</text>
</comment>
<dbReference type="Gene3D" id="3.90.1150.10">
    <property type="entry name" value="Aspartate Aminotransferase, domain 1"/>
    <property type="match status" value="1"/>
</dbReference>
<dbReference type="InterPro" id="IPR015421">
    <property type="entry name" value="PyrdxlP-dep_Trfase_major"/>
</dbReference>
<dbReference type="PANTHER" id="PTHR43795:SF2">
    <property type="entry name" value="BIFUNCTIONAL ASPARTATE AMINOTRANSFERASE AND GLUTAMATE_ASPARTATE-PREPHENATE AMINOTRANSFERASE"/>
    <property type="match status" value="1"/>
</dbReference>
<reference evidence="4 5" key="1">
    <citation type="submission" date="2024-04" db="EMBL/GenBank/DDBJ databases">
        <title>A novel species isolated from cricket.</title>
        <authorList>
            <person name="Wang H.-C."/>
        </authorList>
    </citation>
    <scope>NUCLEOTIDE SEQUENCE [LARGE SCALE GENOMIC DNA]</scope>
    <source>
        <strain evidence="4 5">WL0021</strain>
    </source>
</reference>
<dbReference type="InterPro" id="IPR004838">
    <property type="entry name" value="NHTrfase_class1_PyrdxlP-BS"/>
</dbReference>
<evidence type="ECO:0000256" key="1">
    <source>
        <dbReference type="ARBA" id="ARBA00022898"/>
    </source>
</evidence>
<dbReference type="RefSeq" id="WP_346337146.1">
    <property type="nucleotide sequence ID" value="NZ_JBBYXI010000003.1"/>
</dbReference>
<keyword evidence="1" id="KW-0663">Pyridoxal phosphate</keyword>
<evidence type="ECO:0000256" key="2">
    <source>
        <dbReference type="RuleBase" id="RU000481"/>
    </source>
</evidence>
<dbReference type="Gene3D" id="3.40.640.10">
    <property type="entry name" value="Type I PLP-dependent aspartate aminotransferase-like (Major domain)"/>
    <property type="match status" value="1"/>
</dbReference>
<protein>
    <recommendedName>
        <fullName evidence="2">Aminotransferase</fullName>
        <ecNumber evidence="2">2.6.1.-</ecNumber>
    </recommendedName>
</protein>
<dbReference type="CDD" id="cd00609">
    <property type="entry name" value="AAT_like"/>
    <property type="match status" value="1"/>
</dbReference>
<dbReference type="NCBIfam" id="NF006755">
    <property type="entry name" value="PRK09275.1"/>
    <property type="match status" value="1"/>
</dbReference>
<dbReference type="Pfam" id="PF00155">
    <property type="entry name" value="Aminotran_1_2"/>
    <property type="match status" value="1"/>
</dbReference>
<dbReference type="Proteomes" id="UP001418637">
    <property type="component" value="Unassembled WGS sequence"/>
</dbReference>
<sequence>MATKKAPEKITRKQEKILEKLSPFELKDKFIHLAQEHEKMVGASAGAMLNAGRGNPNWIATTAREAFFVLGKFALSESRRVWEAQDLGGMPQKDGIAKRFKKYFADKNGDGASFLKKAIDYGVSELKFDADDFIYELTDSIIGDNYPVPGRMLKHAEIVSHAYLMQEMCQSKPPKGKYDLFAVEGGTAAMCYIFDTLQVNRLLKRGDKIAVGTPIFTPYIEMPQLEQYGLKLVRIDAEAMDDSGMHSWQYPDSEIDKLADPKIKAFFIANPSNPPSVAVQQKTIDRLVEIVRKKNPNLIIISDDVYGTFVDNFRSLMADLPQNTIGVYSYSKYFGATGWRLGVVAVHQDNIFDKMIAALPESDKKALNKRYSSLTLTPEKMKFIDRMVADSRRVALNHTAGLSLPQQVQMTLFSLFGLCDKKNAYKSLTKKIIRDRLNSFWSGFTEAKEIKNDLRAGYYTETDILIVAEKQHGKAFANYLKKNFEPIDILIRLAEEYGTVLLNGGGFDGPPWSVRTSLANLPDKAYATIGQELEAVLAGYFREWKK</sequence>
<keyword evidence="2 4" id="KW-0032">Aminotransferase</keyword>
<dbReference type="PROSITE" id="PS00105">
    <property type="entry name" value="AA_TRANSFER_CLASS_1"/>
    <property type="match status" value="1"/>
</dbReference>
<evidence type="ECO:0000313" key="5">
    <source>
        <dbReference type="Proteomes" id="UP001418637"/>
    </source>
</evidence>
<dbReference type="InterPro" id="IPR004839">
    <property type="entry name" value="Aminotransferase_I/II_large"/>
</dbReference>
<keyword evidence="4" id="KW-0456">Lyase</keyword>
<dbReference type="InterPro" id="IPR015424">
    <property type="entry name" value="PyrdxlP-dep_Trfase"/>
</dbReference>
<dbReference type="EMBL" id="JBBYXI010000003">
    <property type="protein sequence ID" value="MEN3931106.1"/>
    <property type="molecule type" value="Genomic_DNA"/>
</dbReference>